<feature type="domain" description="Peptidase M20 dimerisation" evidence="3">
    <location>
        <begin position="198"/>
        <end position="287"/>
    </location>
</feature>
<dbReference type="Gene3D" id="3.30.70.360">
    <property type="match status" value="1"/>
</dbReference>
<comment type="cofactor">
    <cofactor evidence="2">
        <name>Mn(2+)</name>
        <dbReference type="ChEBI" id="CHEBI:29035"/>
    </cofactor>
    <text evidence="2">The Mn(2+) ion enhances activity.</text>
</comment>
<dbReference type="PANTHER" id="PTHR11014:SF63">
    <property type="entry name" value="METALLOPEPTIDASE, PUTATIVE (AFU_ORTHOLOGUE AFUA_6G09600)-RELATED"/>
    <property type="match status" value="1"/>
</dbReference>
<name>A0AAE3KMJ8_9PSEU</name>
<accession>A0AAE3KMJ8</accession>
<dbReference type="Pfam" id="PF07687">
    <property type="entry name" value="M20_dimer"/>
    <property type="match status" value="1"/>
</dbReference>
<dbReference type="AlphaFoldDB" id="A0AAE3KMJ8"/>
<organism evidence="4 5">
    <name type="scientific">Goodfellowiella coeruleoviolacea</name>
    <dbReference type="NCBI Taxonomy" id="334858"/>
    <lineage>
        <taxon>Bacteria</taxon>
        <taxon>Bacillati</taxon>
        <taxon>Actinomycetota</taxon>
        <taxon>Actinomycetes</taxon>
        <taxon>Pseudonocardiales</taxon>
        <taxon>Pseudonocardiaceae</taxon>
        <taxon>Goodfellowiella</taxon>
    </lineage>
</organism>
<dbReference type="EMBL" id="JAMTCK010000011">
    <property type="protein sequence ID" value="MCP2167693.1"/>
    <property type="molecule type" value="Genomic_DNA"/>
</dbReference>
<dbReference type="SUPFAM" id="SSF55031">
    <property type="entry name" value="Bacterial exopeptidase dimerisation domain"/>
    <property type="match status" value="1"/>
</dbReference>
<evidence type="ECO:0000313" key="4">
    <source>
        <dbReference type="EMBL" id="MCP2167693.1"/>
    </source>
</evidence>
<dbReference type="InterPro" id="IPR017439">
    <property type="entry name" value="Amidohydrolase"/>
</dbReference>
<dbReference type="GO" id="GO:0050118">
    <property type="term" value="F:N-acetyldiaminopimelate deacetylase activity"/>
    <property type="evidence" value="ECO:0007669"/>
    <property type="project" value="UniProtKB-ARBA"/>
</dbReference>
<reference evidence="4" key="1">
    <citation type="submission" date="2022-06" db="EMBL/GenBank/DDBJ databases">
        <title>Genomic Encyclopedia of Archaeal and Bacterial Type Strains, Phase II (KMG-II): from individual species to whole genera.</title>
        <authorList>
            <person name="Goeker M."/>
        </authorList>
    </citation>
    <scope>NUCLEOTIDE SEQUENCE</scope>
    <source>
        <strain evidence="4">DSM 43935</strain>
    </source>
</reference>
<dbReference type="GO" id="GO:0046872">
    <property type="term" value="F:metal ion binding"/>
    <property type="evidence" value="ECO:0007669"/>
    <property type="project" value="UniProtKB-KW"/>
</dbReference>
<dbReference type="RefSeq" id="WP_253774817.1">
    <property type="nucleotide sequence ID" value="NZ_JAMTCK010000011.1"/>
</dbReference>
<dbReference type="FunFam" id="3.30.70.360:FF:000001">
    <property type="entry name" value="N-acetyldiaminopimelate deacetylase"/>
    <property type="match status" value="1"/>
</dbReference>
<dbReference type="InterPro" id="IPR011650">
    <property type="entry name" value="Peptidase_M20_dimer"/>
</dbReference>
<dbReference type="PIRSF" id="PIRSF005962">
    <property type="entry name" value="Pept_M20D_amidohydro"/>
    <property type="match status" value="1"/>
</dbReference>
<dbReference type="InterPro" id="IPR036264">
    <property type="entry name" value="Bact_exopeptidase_dim_dom"/>
</dbReference>
<keyword evidence="2" id="KW-0479">Metal-binding</keyword>
<dbReference type="Proteomes" id="UP001206128">
    <property type="component" value="Unassembled WGS sequence"/>
</dbReference>
<dbReference type="Pfam" id="PF01546">
    <property type="entry name" value="Peptidase_M20"/>
    <property type="match status" value="1"/>
</dbReference>
<feature type="binding site" evidence="2">
    <location>
        <position position="372"/>
    </location>
    <ligand>
        <name>Mn(2+)</name>
        <dbReference type="ChEBI" id="CHEBI:29035"/>
        <label>2</label>
    </ligand>
</feature>
<dbReference type="PANTHER" id="PTHR11014">
    <property type="entry name" value="PEPTIDASE M20 FAMILY MEMBER"/>
    <property type="match status" value="1"/>
</dbReference>
<dbReference type="NCBIfam" id="TIGR01891">
    <property type="entry name" value="amidohydrolases"/>
    <property type="match status" value="1"/>
</dbReference>
<keyword evidence="5" id="KW-1185">Reference proteome</keyword>
<evidence type="ECO:0000259" key="3">
    <source>
        <dbReference type="Pfam" id="PF07687"/>
    </source>
</evidence>
<keyword evidence="2" id="KW-0464">Manganese</keyword>
<feature type="binding site" evidence="2">
    <location>
        <position position="149"/>
    </location>
    <ligand>
        <name>Mn(2+)</name>
        <dbReference type="ChEBI" id="CHEBI:29035"/>
        <label>2</label>
    </ligand>
</feature>
<dbReference type="SUPFAM" id="SSF53187">
    <property type="entry name" value="Zn-dependent exopeptidases"/>
    <property type="match status" value="1"/>
</dbReference>
<protein>
    <submittedName>
        <fullName evidence="4">Amidohydrolase</fullName>
    </submittedName>
</protein>
<comment type="caution">
    <text evidence="4">The sequence shown here is derived from an EMBL/GenBank/DDBJ whole genome shotgun (WGS) entry which is preliminary data.</text>
</comment>
<keyword evidence="1" id="KW-0378">Hydrolase</keyword>
<gene>
    <name evidence="4" type="ORF">LX83_004566</name>
</gene>
<evidence type="ECO:0000313" key="5">
    <source>
        <dbReference type="Proteomes" id="UP001206128"/>
    </source>
</evidence>
<dbReference type="InterPro" id="IPR002933">
    <property type="entry name" value="Peptidase_M20"/>
</dbReference>
<sequence length="407" mass="43856">MESPRLAPRTTVSTEIDQAVTDLWPRLVDWRRHLHRHPELSFRERETARYIGDHLSALGLDVAFPVPTAVVGRLRTGRPGPTLALRADIDAIAVTEDSGLDYASVNPGVMHACGHDGHVAVLLGVASVLHRLRDLLRGEIRLIFQHGEEQVPSGAPELVEAGVLDGVQAIIGQHLWAPLEVGRVCVRPGPLMASTDYFEVLVHGKGGHAGLPHQTVDPLAVAAQVVTSLNHLVARETDPQDSLVVSVTRFHAGETINVIADRAALGGTIRALDERVRQAAPGRIERVVHGVAEAFGARAEVSFRFGPPAVDNDRALVDSVAEAVRRQLGEDALTHYTPVMGGDDFSFYQQHVPGVYLLVGAGVPGADNPPHHHPAFRLDERALAHAARVLADAAAWFCDRERGADDG</sequence>
<evidence type="ECO:0000256" key="1">
    <source>
        <dbReference type="ARBA" id="ARBA00022801"/>
    </source>
</evidence>
<feature type="binding site" evidence="2">
    <location>
        <position position="115"/>
    </location>
    <ligand>
        <name>Mn(2+)</name>
        <dbReference type="ChEBI" id="CHEBI:29035"/>
        <label>2</label>
    </ligand>
</feature>
<feature type="binding site" evidence="2">
    <location>
        <position position="113"/>
    </location>
    <ligand>
        <name>Mn(2+)</name>
        <dbReference type="ChEBI" id="CHEBI:29035"/>
        <label>2</label>
    </ligand>
</feature>
<dbReference type="GO" id="GO:0019877">
    <property type="term" value="P:diaminopimelate biosynthetic process"/>
    <property type="evidence" value="ECO:0007669"/>
    <property type="project" value="UniProtKB-ARBA"/>
</dbReference>
<feature type="binding site" evidence="2">
    <location>
        <position position="174"/>
    </location>
    <ligand>
        <name>Mn(2+)</name>
        <dbReference type="ChEBI" id="CHEBI:29035"/>
        <label>2</label>
    </ligand>
</feature>
<dbReference type="Gene3D" id="3.40.630.10">
    <property type="entry name" value="Zn peptidases"/>
    <property type="match status" value="1"/>
</dbReference>
<evidence type="ECO:0000256" key="2">
    <source>
        <dbReference type="PIRSR" id="PIRSR005962-1"/>
    </source>
</evidence>
<proteinExistence type="predicted"/>